<dbReference type="GO" id="GO:0004170">
    <property type="term" value="F:dUTP diphosphatase activity"/>
    <property type="evidence" value="ECO:0007669"/>
    <property type="project" value="UniProtKB-EC"/>
</dbReference>
<keyword evidence="15" id="KW-1185">Reference proteome</keyword>
<dbReference type="UniPathway" id="UPA00610">
    <property type="reaction ID" value="UER00666"/>
</dbReference>
<dbReference type="EMBL" id="APWK03000059">
    <property type="protein sequence ID" value="PHH52651.1"/>
    <property type="molecule type" value="Genomic_DNA"/>
</dbReference>
<comment type="pathway">
    <text evidence="3">Pyrimidine metabolism; dUMP biosynthesis; dUMP from dCTP (dUTP route): step 2/2.</text>
</comment>
<evidence type="ECO:0000256" key="9">
    <source>
        <dbReference type="ARBA" id="ARBA00023080"/>
    </source>
</evidence>
<evidence type="ECO:0000259" key="13">
    <source>
        <dbReference type="Pfam" id="PF00692"/>
    </source>
</evidence>
<dbReference type="GO" id="GO:0046081">
    <property type="term" value="P:dUTP catabolic process"/>
    <property type="evidence" value="ECO:0007669"/>
    <property type="project" value="InterPro"/>
</dbReference>
<comment type="catalytic activity">
    <reaction evidence="10">
        <text>dUTP + H2O = dUMP + diphosphate + H(+)</text>
        <dbReference type="Rhea" id="RHEA:10248"/>
        <dbReference type="ChEBI" id="CHEBI:15377"/>
        <dbReference type="ChEBI" id="CHEBI:15378"/>
        <dbReference type="ChEBI" id="CHEBI:33019"/>
        <dbReference type="ChEBI" id="CHEBI:61555"/>
        <dbReference type="ChEBI" id="CHEBI:246422"/>
        <dbReference type="EC" id="3.6.1.23"/>
    </reaction>
</comment>
<dbReference type="InterPro" id="IPR008181">
    <property type="entry name" value="dUTPase"/>
</dbReference>
<evidence type="ECO:0000256" key="5">
    <source>
        <dbReference type="ARBA" id="ARBA00011233"/>
    </source>
</evidence>
<feature type="region of interest" description="Disordered" evidence="12">
    <location>
        <begin position="376"/>
        <end position="505"/>
    </location>
</feature>
<dbReference type="InterPro" id="IPR033704">
    <property type="entry name" value="dUTPase_trimeric"/>
</dbReference>
<feature type="compositionally biased region" description="Low complexity" evidence="12">
    <location>
        <begin position="611"/>
        <end position="625"/>
    </location>
</feature>
<sequence length="975" mass="103983">MNSEETHERNLKASIRELERAISEEQNELAKLLSDGKGTTTNSQSATETLSILTDAYNKLAESEPYLPFSDSVLPALLALRATHQGVQDTRNYATFQNLAMSEAQRKLDAERANLADLEILSSAFKDRMVSLEGEIAERQGMTYEDVRAEKLANLRTQKKKYDTDVKKLLRGLNSFVEKHLAPMLAAEELGGPVVGEMMQIDPDSLAAGFTAQGRPRKPRAESNIDMRQRRIDDLWGPAQTLERKKSGEWNEAAAAAEGMKHLVERLLNQLVKSGGNGELAYVAVEKDSATARFLVRSKVATFHPRDASRLRLIDFGRELDMMTTDMDTHAIASHFPPAKRARTTDIENKDNNGGIFAEANSGLFVADSEKEGLITKKINKSPEPPATPNSPTDAKSSIPPLQLNTTCCSPHDIDLSPEDASPAANSRNNEYSSSDNESGSDIESVGVTSSPNKAEAEHVELVVEDTKNSPKEGSPEPAKPASLTTGDTNSDLSESTSLVATPVDGPSAVVPEVIEDSFGSGADVNEPAVEAIINLDEAEPTSAAPIISRGFEDTAVENFTENSAKVPTKDALAAKTPTEPVPPVPDTAPKTPPSVHVQAIQQTLSQAGVSTSASKSPITSKIPSTTKKPTIDLILPQPSFETVCELLRTTTDDDSNHADCTVLPSAVDSPAERHVSGLLEFKDSELYYGPPAGPKNACNVAASETHPCVNVISVSAGPANDSGQCSDMEQIDTKGKQSQPQRQCSGDEKKDTPVLLPTRCYKPTKTQDGPTSIASSSLPTTIYTTNDSTCTEANNTTATSVTAATTAIHQSDSCATVINSFHPATMEVPLYVKKLSDKAKLPVRGSAFAAGYDLSASKDTTIPARGKALVSTDLSIACPAGTYGRIAPRSGLAAKHFIDTGAGVIDADYRGEVKVLLFNHHDADFEVKEGDRIAQLVLERIVTPDVVEVAVLEESVRGAGGFGSTGGFGTTSSA</sequence>
<evidence type="ECO:0000256" key="10">
    <source>
        <dbReference type="ARBA" id="ARBA00047686"/>
    </source>
</evidence>
<dbReference type="PANTHER" id="PTHR11241:SF0">
    <property type="entry name" value="DEOXYURIDINE 5'-TRIPHOSPHATE NUCLEOTIDOHYDROLASE"/>
    <property type="match status" value="1"/>
</dbReference>
<evidence type="ECO:0000256" key="6">
    <source>
        <dbReference type="ARBA" id="ARBA00012379"/>
    </source>
</evidence>
<reference evidence="14 15" key="1">
    <citation type="journal article" date="2013" name="Fungal Biol.">
        <title>Analysis of microsatellite markers in the genome of the plant pathogen Ceratocystis fimbriata.</title>
        <authorList>
            <person name="Simpson M.C."/>
            <person name="Wilken P.M."/>
            <person name="Coetzee M.P."/>
            <person name="Wingfield M.J."/>
            <person name="Wingfield B.D."/>
        </authorList>
    </citation>
    <scope>NUCLEOTIDE SEQUENCE [LARGE SCALE GENOMIC DNA]</scope>
    <source>
        <strain evidence="14 15">CBS 114723</strain>
    </source>
</reference>
<dbReference type="OrthoDB" id="9445768at2759"/>
<dbReference type="NCBIfam" id="TIGR00576">
    <property type="entry name" value="dut"/>
    <property type="match status" value="1"/>
</dbReference>
<comment type="caution">
    <text evidence="14">The sequence shown here is derived from an EMBL/GenBank/DDBJ whole genome shotgun (WGS) entry which is preliminary data.</text>
</comment>
<feature type="region of interest" description="Disordered" evidence="12">
    <location>
        <begin position="720"/>
        <end position="756"/>
    </location>
</feature>
<organism evidence="14 15">
    <name type="scientific">Ceratocystis fimbriata CBS 114723</name>
    <dbReference type="NCBI Taxonomy" id="1035309"/>
    <lineage>
        <taxon>Eukaryota</taxon>
        <taxon>Fungi</taxon>
        <taxon>Dikarya</taxon>
        <taxon>Ascomycota</taxon>
        <taxon>Pezizomycotina</taxon>
        <taxon>Sordariomycetes</taxon>
        <taxon>Hypocreomycetidae</taxon>
        <taxon>Microascales</taxon>
        <taxon>Ceratocystidaceae</taxon>
        <taxon>Ceratocystis</taxon>
    </lineage>
</organism>
<dbReference type="FunFam" id="2.70.40.10:FF:000004">
    <property type="entry name" value="Deoxyuridine triphosphatase"/>
    <property type="match status" value="1"/>
</dbReference>
<feature type="region of interest" description="Disordered" evidence="12">
    <location>
        <begin position="606"/>
        <end position="625"/>
    </location>
</feature>
<evidence type="ECO:0000256" key="3">
    <source>
        <dbReference type="ARBA" id="ARBA00005142"/>
    </source>
</evidence>
<dbReference type="InterPro" id="IPR029054">
    <property type="entry name" value="dUTPase-like"/>
</dbReference>
<dbReference type="Proteomes" id="UP000222788">
    <property type="component" value="Unassembled WGS sequence"/>
</dbReference>
<dbReference type="Gene3D" id="2.70.40.10">
    <property type="match status" value="1"/>
</dbReference>
<keyword evidence="7 14" id="KW-0378">Hydrolase</keyword>
<feature type="compositionally biased region" description="Polar residues" evidence="12">
    <location>
        <begin position="483"/>
        <end position="500"/>
    </location>
</feature>
<keyword evidence="11" id="KW-0175">Coiled coil</keyword>
<keyword evidence="8" id="KW-0460">Magnesium</keyword>
<comment type="similarity">
    <text evidence="4">Belongs to the dUTPase family.</text>
</comment>
<protein>
    <recommendedName>
        <fullName evidence="6">dUTP diphosphatase</fullName>
        <ecNumber evidence="6">3.6.1.23</ecNumber>
    </recommendedName>
</protein>
<dbReference type="AlphaFoldDB" id="A0A2C5X447"/>
<evidence type="ECO:0000256" key="4">
    <source>
        <dbReference type="ARBA" id="ARBA00006581"/>
    </source>
</evidence>
<evidence type="ECO:0000256" key="8">
    <source>
        <dbReference type="ARBA" id="ARBA00022842"/>
    </source>
</evidence>
<reference evidence="14 15" key="2">
    <citation type="journal article" date="2013" name="IMA Fungus">
        <title>IMA Genome-F 1: Ceratocystis fimbriata: Draft nuclear genome sequence for the plant pathogen, Ceratocystis fimbriata.</title>
        <authorList>
            <person name="Wilken P.M."/>
            <person name="Steenkamp E.T."/>
            <person name="Wingfield M.J."/>
            <person name="de Beer Z.W."/>
            <person name="Wingfield B.D."/>
        </authorList>
    </citation>
    <scope>NUCLEOTIDE SEQUENCE [LARGE SCALE GENOMIC DNA]</scope>
    <source>
        <strain evidence="14 15">CBS 114723</strain>
    </source>
</reference>
<dbReference type="Pfam" id="PF00692">
    <property type="entry name" value="dUTPase"/>
    <property type="match status" value="1"/>
</dbReference>
<feature type="compositionally biased region" description="Basic and acidic residues" evidence="12">
    <location>
        <begin position="455"/>
        <end position="475"/>
    </location>
</feature>
<comment type="function">
    <text evidence="2">This enzyme is involved in nucleotide metabolism: it produces dUMP, the immediate precursor of thymidine nucleotides and it decreases the intracellular concentration of dUTP so that uracil cannot be incorporated into DNA.</text>
</comment>
<evidence type="ECO:0000313" key="15">
    <source>
        <dbReference type="Proteomes" id="UP000222788"/>
    </source>
</evidence>
<evidence type="ECO:0000256" key="2">
    <source>
        <dbReference type="ARBA" id="ARBA00003495"/>
    </source>
</evidence>
<dbReference type="STRING" id="1035309.A0A2C5X447"/>
<comment type="cofactor">
    <cofactor evidence="1">
        <name>Mg(2+)</name>
        <dbReference type="ChEBI" id="CHEBI:18420"/>
    </cofactor>
</comment>
<evidence type="ECO:0000256" key="11">
    <source>
        <dbReference type="SAM" id="Coils"/>
    </source>
</evidence>
<accession>A0A2C5X447</accession>
<evidence type="ECO:0000256" key="7">
    <source>
        <dbReference type="ARBA" id="ARBA00022801"/>
    </source>
</evidence>
<comment type="subunit">
    <text evidence="5">Homotrimer.</text>
</comment>
<gene>
    <name evidence="14" type="primary">dut-1</name>
    <name evidence="14" type="ORF">CFIMG_001900RAa</name>
</gene>
<dbReference type="GO" id="GO:0000287">
    <property type="term" value="F:magnesium ion binding"/>
    <property type="evidence" value="ECO:0007669"/>
    <property type="project" value="InterPro"/>
</dbReference>
<feature type="domain" description="dUTPase-like" evidence="13">
    <location>
        <begin position="839"/>
        <end position="967"/>
    </location>
</feature>
<dbReference type="EC" id="3.6.1.23" evidence="6"/>
<proteinExistence type="inferred from homology"/>
<name>A0A2C5X447_9PEZI</name>
<dbReference type="CDD" id="cd07557">
    <property type="entry name" value="trimeric_dUTPase"/>
    <property type="match status" value="1"/>
</dbReference>
<dbReference type="SUPFAM" id="SSF51283">
    <property type="entry name" value="dUTPase-like"/>
    <property type="match status" value="1"/>
</dbReference>
<evidence type="ECO:0000313" key="14">
    <source>
        <dbReference type="EMBL" id="PHH52651.1"/>
    </source>
</evidence>
<feature type="coiled-coil region" evidence="11">
    <location>
        <begin position="1"/>
        <end position="35"/>
    </location>
</feature>
<feature type="region of interest" description="Disordered" evidence="12">
    <location>
        <begin position="571"/>
        <end position="594"/>
    </location>
</feature>
<evidence type="ECO:0000256" key="12">
    <source>
        <dbReference type="SAM" id="MobiDB-lite"/>
    </source>
</evidence>
<evidence type="ECO:0000256" key="1">
    <source>
        <dbReference type="ARBA" id="ARBA00001946"/>
    </source>
</evidence>
<feature type="compositionally biased region" description="Pro residues" evidence="12">
    <location>
        <begin position="580"/>
        <end position="593"/>
    </location>
</feature>
<dbReference type="InterPro" id="IPR036157">
    <property type="entry name" value="dUTPase-like_sf"/>
</dbReference>
<dbReference type="PANTHER" id="PTHR11241">
    <property type="entry name" value="DEOXYURIDINE 5'-TRIPHOSPHATE NUCLEOTIDOHYDROLASE"/>
    <property type="match status" value="1"/>
</dbReference>
<dbReference type="NCBIfam" id="NF001862">
    <property type="entry name" value="PRK00601.1"/>
    <property type="match status" value="1"/>
</dbReference>
<feature type="compositionally biased region" description="Polar residues" evidence="12">
    <location>
        <begin position="424"/>
        <end position="453"/>
    </location>
</feature>
<dbReference type="GO" id="GO:0006226">
    <property type="term" value="P:dUMP biosynthetic process"/>
    <property type="evidence" value="ECO:0007669"/>
    <property type="project" value="UniProtKB-UniPathway"/>
</dbReference>
<keyword evidence="9" id="KW-0546">Nucleotide metabolism</keyword>